<keyword evidence="1" id="KW-1133">Transmembrane helix</keyword>
<accession>A0A915HXA0</accession>
<name>A0A915HXA0_ROMCU</name>
<evidence type="ECO:0000313" key="2">
    <source>
        <dbReference type="Proteomes" id="UP000887565"/>
    </source>
</evidence>
<keyword evidence="2" id="KW-1185">Reference proteome</keyword>
<evidence type="ECO:0000256" key="1">
    <source>
        <dbReference type="SAM" id="Phobius"/>
    </source>
</evidence>
<proteinExistence type="predicted"/>
<keyword evidence="1" id="KW-0472">Membrane</keyword>
<feature type="transmembrane region" description="Helical" evidence="1">
    <location>
        <begin position="6"/>
        <end position="26"/>
    </location>
</feature>
<dbReference type="AlphaFoldDB" id="A0A915HXA0"/>
<organism evidence="2 3">
    <name type="scientific">Romanomermis culicivorax</name>
    <name type="common">Nematode worm</name>
    <dbReference type="NCBI Taxonomy" id="13658"/>
    <lineage>
        <taxon>Eukaryota</taxon>
        <taxon>Metazoa</taxon>
        <taxon>Ecdysozoa</taxon>
        <taxon>Nematoda</taxon>
        <taxon>Enoplea</taxon>
        <taxon>Dorylaimia</taxon>
        <taxon>Mermithida</taxon>
        <taxon>Mermithoidea</taxon>
        <taxon>Mermithidae</taxon>
        <taxon>Romanomermis</taxon>
    </lineage>
</organism>
<evidence type="ECO:0000313" key="3">
    <source>
        <dbReference type="WBParaSite" id="nRc.2.0.1.t06440-RA"/>
    </source>
</evidence>
<protein>
    <submittedName>
        <fullName evidence="3">Uncharacterized protein</fullName>
    </submittedName>
</protein>
<reference evidence="3" key="1">
    <citation type="submission" date="2022-11" db="UniProtKB">
        <authorList>
            <consortium name="WormBaseParasite"/>
        </authorList>
    </citation>
    <scope>IDENTIFICATION</scope>
</reference>
<sequence length="79" mass="9182">MHSSTPTIIYLSLRSPLIFILGALAVRQDFKTIYFADSSIFLKFWKLSAIKQKKPIDSDRVEKNLRTDMNKDTLISQFE</sequence>
<keyword evidence="1" id="KW-0812">Transmembrane</keyword>
<dbReference type="WBParaSite" id="nRc.2.0.1.t06440-RA">
    <property type="protein sequence ID" value="nRc.2.0.1.t06440-RA"/>
    <property type="gene ID" value="nRc.2.0.1.g06440"/>
</dbReference>
<dbReference type="Proteomes" id="UP000887565">
    <property type="component" value="Unplaced"/>
</dbReference>